<name>A0AAV7AHC7_ENGPU</name>
<dbReference type="AlphaFoldDB" id="A0AAV7AHC7"/>
<evidence type="ECO:0008006" key="4">
    <source>
        <dbReference type="Google" id="ProtNLM"/>
    </source>
</evidence>
<keyword evidence="1" id="KW-0812">Transmembrane</keyword>
<dbReference type="Proteomes" id="UP000824782">
    <property type="component" value="Unassembled WGS sequence"/>
</dbReference>
<keyword evidence="1" id="KW-0472">Membrane</keyword>
<evidence type="ECO:0000313" key="3">
    <source>
        <dbReference type="Proteomes" id="UP000824782"/>
    </source>
</evidence>
<keyword evidence="1" id="KW-1133">Transmembrane helix</keyword>
<comment type="caution">
    <text evidence="2">The sequence shown here is derived from an EMBL/GenBank/DDBJ whole genome shotgun (WGS) entry which is preliminary data.</text>
</comment>
<proteinExistence type="predicted"/>
<sequence length="90" mass="10815">MFIRLHYVHYALGTLWILISGLQFINCGCESQFTIYTYCTLLHCGQIMHCHFKILSKTLFLSHWYTFPLHSFISLLIFLHRTFFIFHPEL</sequence>
<feature type="transmembrane region" description="Helical" evidence="1">
    <location>
        <begin position="7"/>
        <end position="25"/>
    </location>
</feature>
<protein>
    <recommendedName>
        <fullName evidence="4">Secreted protein</fullName>
    </recommendedName>
</protein>
<keyword evidence="3" id="KW-1185">Reference proteome</keyword>
<evidence type="ECO:0000313" key="2">
    <source>
        <dbReference type="EMBL" id="KAG8560772.1"/>
    </source>
</evidence>
<organism evidence="2 3">
    <name type="scientific">Engystomops pustulosus</name>
    <name type="common">Tungara frog</name>
    <name type="synonym">Physalaemus pustulosus</name>
    <dbReference type="NCBI Taxonomy" id="76066"/>
    <lineage>
        <taxon>Eukaryota</taxon>
        <taxon>Metazoa</taxon>
        <taxon>Chordata</taxon>
        <taxon>Craniata</taxon>
        <taxon>Vertebrata</taxon>
        <taxon>Euteleostomi</taxon>
        <taxon>Amphibia</taxon>
        <taxon>Batrachia</taxon>
        <taxon>Anura</taxon>
        <taxon>Neobatrachia</taxon>
        <taxon>Hyloidea</taxon>
        <taxon>Leptodactylidae</taxon>
        <taxon>Leiuperinae</taxon>
        <taxon>Engystomops</taxon>
    </lineage>
</organism>
<evidence type="ECO:0000256" key="1">
    <source>
        <dbReference type="SAM" id="Phobius"/>
    </source>
</evidence>
<accession>A0AAV7AHC7</accession>
<feature type="transmembrane region" description="Helical" evidence="1">
    <location>
        <begin position="64"/>
        <end position="86"/>
    </location>
</feature>
<gene>
    <name evidence="2" type="ORF">GDO81_015121</name>
</gene>
<reference evidence="2" key="1">
    <citation type="thesis" date="2020" institute="ProQuest LLC" country="789 East Eisenhower Parkway, Ann Arbor, MI, USA">
        <title>Comparative Genomics and Chromosome Evolution.</title>
        <authorList>
            <person name="Mudd A.B."/>
        </authorList>
    </citation>
    <scope>NUCLEOTIDE SEQUENCE</scope>
    <source>
        <strain evidence="2">237g6f4</strain>
        <tissue evidence="2">Blood</tissue>
    </source>
</reference>
<dbReference type="EMBL" id="WNYA01000007">
    <property type="protein sequence ID" value="KAG8560772.1"/>
    <property type="molecule type" value="Genomic_DNA"/>
</dbReference>